<protein>
    <submittedName>
        <fullName evidence="2">Uncharacterized protein</fullName>
    </submittedName>
</protein>
<sequence length="131" mass="15453">MSRLNPLYIIALFITILLISFYLLNIEKENFFSKNSEYKSISKNAKDYQAYQRTWNNKKNINKTIDQILRNKIYVNSKISRFETKNSIKVSITSSDEKALNNFLNRVLNKQMIIKKLLIEKTNINLEIGLN</sequence>
<name>A0A1P8KJ33_9BACT</name>
<organism evidence="2 3">
    <name type="scientific">Poseidonibacter parvus</name>
    <dbReference type="NCBI Taxonomy" id="1850254"/>
    <lineage>
        <taxon>Bacteria</taxon>
        <taxon>Pseudomonadati</taxon>
        <taxon>Campylobacterota</taxon>
        <taxon>Epsilonproteobacteria</taxon>
        <taxon>Campylobacterales</taxon>
        <taxon>Arcobacteraceae</taxon>
        <taxon>Poseidonibacter</taxon>
    </lineage>
</organism>
<keyword evidence="1" id="KW-0472">Membrane</keyword>
<dbReference type="Proteomes" id="UP000186074">
    <property type="component" value="Chromosome"/>
</dbReference>
<dbReference type="EMBL" id="CP019070">
    <property type="protein sequence ID" value="APW64565.1"/>
    <property type="molecule type" value="Genomic_DNA"/>
</dbReference>
<keyword evidence="1" id="KW-1133">Transmembrane helix</keyword>
<gene>
    <name evidence="2" type="ORF">LPB137_01290</name>
</gene>
<reference evidence="2 3" key="1">
    <citation type="submission" date="2017-01" db="EMBL/GenBank/DDBJ databases">
        <title>Genome sequencing of Arcobacter sp. LPB0137.</title>
        <authorList>
            <person name="Lee G.-W."/>
            <person name="Yi H."/>
        </authorList>
    </citation>
    <scope>NUCLEOTIDE SEQUENCE [LARGE SCALE GENOMIC DNA]</scope>
    <source>
        <strain evidence="2 3">LPB0137</strain>
    </source>
</reference>
<evidence type="ECO:0000313" key="2">
    <source>
        <dbReference type="EMBL" id="APW64565.1"/>
    </source>
</evidence>
<accession>A0A1P8KJ33</accession>
<dbReference type="OrthoDB" id="5345301at2"/>
<keyword evidence="1" id="KW-0812">Transmembrane</keyword>
<proteinExistence type="predicted"/>
<dbReference type="RefSeq" id="WP_076083326.1">
    <property type="nucleotide sequence ID" value="NZ_CP019070.1"/>
</dbReference>
<dbReference type="KEGG" id="alp:LPB137_01290"/>
<dbReference type="STRING" id="1850254.LPB137_01290"/>
<evidence type="ECO:0000313" key="3">
    <source>
        <dbReference type="Proteomes" id="UP000186074"/>
    </source>
</evidence>
<evidence type="ECO:0000256" key="1">
    <source>
        <dbReference type="SAM" id="Phobius"/>
    </source>
</evidence>
<feature type="transmembrane region" description="Helical" evidence="1">
    <location>
        <begin position="6"/>
        <end position="24"/>
    </location>
</feature>
<keyword evidence="3" id="KW-1185">Reference proteome</keyword>
<dbReference type="AlphaFoldDB" id="A0A1P8KJ33"/>